<dbReference type="InterPro" id="IPR038729">
    <property type="entry name" value="Rad50/SbcC_AAA"/>
</dbReference>
<organism evidence="2">
    <name type="scientific">viral metagenome</name>
    <dbReference type="NCBI Taxonomy" id="1070528"/>
    <lineage>
        <taxon>unclassified sequences</taxon>
        <taxon>metagenomes</taxon>
        <taxon>organismal metagenomes</taxon>
    </lineage>
</organism>
<dbReference type="Pfam" id="PF13476">
    <property type="entry name" value="AAA_23"/>
    <property type="match status" value="1"/>
</dbReference>
<accession>A0A6M3IMF3</accession>
<evidence type="ECO:0000313" key="2">
    <source>
        <dbReference type="EMBL" id="QJA58465.1"/>
    </source>
</evidence>
<dbReference type="PANTHER" id="PTHR32114">
    <property type="entry name" value="ABC TRANSPORTER ABCH.3"/>
    <property type="match status" value="1"/>
</dbReference>
<dbReference type="Gene3D" id="3.40.50.300">
    <property type="entry name" value="P-loop containing nucleotide triphosphate hydrolases"/>
    <property type="match status" value="1"/>
</dbReference>
<dbReference type="GO" id="GO:0006302">
    <property type="term" value="P:double-strand break repair"/>
    <property type="evidence" value="ECO:0007669"/>
    <property type="project" value="InterPro"/>
</dbReference>
<dbReference type="SUPFAM" id="SSF52540">
    <property type="entry name" value="P-loop containing nucleoside triphosphate hydrolases"/>
    <property type="match status" value="1"/>
</dbReference>
<dbReference type="PANTHER" id="PTHR32114:SF2">
    <property type="entry name" value="ABC TRANSPORTER ABCH.3"/>
    <property type="match status" value="1"/>
</dbReference>
<sequence>MIKSITLKNFQSHVDTILELDDGVNIVQGQSDSGKSSVIRALLWLATNRPSGDAFRRHGKKKVSVSVVLDSGEMVERLKEKSSNGYTLDGKSYEATGTEVPETICNLLNLNDVNVQWQMDAPFLLSESSGEVARQLNKVADLEKIDTALANVNRMIRDNKEKLLSEAQRKISLEGELSRFAGVDALEKTVERLKELDAKVFSIVKSAQDILQLTTKMRGTKERMSSLPDTETASTLLDITLKKTTAHDEKTSEAARMSTLSARITSLLARMGSLPSVDRLIPILEGAVKKLDESRTLESRINAIKRTAGDVRRKAGIVDGKVETERGLEKRWKKEFPSECPLCGQEMKHAR</sequence>
<dbReference type="GO" id="GO:0016887">
    <property type="term" value="F:ATP hydrolysis activity"/>
    <property type="evidence" value="ECO:0007669"/>
    <property type="project" value="InterPro"/>
</dbReference>
<reference evidence="2" key="1">
    <citation type="submission" date="2020-03" db="EMBL/GenBank/DDBJ databases">
        <title>The deep terrestrial virosphere.</title>
        <authorList>
            <person name="Holmfeldt K."/>
            <person name="Nilsson E."/>
            <person name="Simone D."/>
            <person name="Lopez-Fernandez M."/>
            <person name="Wu X."/>
            <person name="de Brujin I."/>
            <person name="Lundin D."/>
            <person name="Andersson A."/>
            <person name="Bertilsson S."/>
            <person name="Dopson M."/>
        </authorList>
    </citation>
    <scope>NUCLEOTIDE SEQUENCE</scope>
    <source>
        <strain evidence="2">MM415B01446</strain>
    </source>
</reference>
<evidence type="ECO:0000259" key="1">
    <source>
        <dbReference type="Pfam" id="PF13476"/>
    </source>
</evidence>
<gene>
    <name evidence="2" type="ORF">MM415B01446_0006</name>
</gene>
<dbReference type="AlphaFoldDB" id="A0A6M3IMF3"/>
<proteinExistence type="predicted"/>
<dbReference type="InterPro" id="IPR027417">
    <property type="entry name" value="P-loop_NTPase"/>
</dbReference>
<name>A0A6M3IMF3_9ZZZZ</name>
<dbReference type="EMBL" id="MT141325">
    <property type="protein sequence ID" value="QJA58465.1"/>
    <property type="molecule type" value="Genomic_DNA"/>
</dbReference>
<protein>
    <submittedName>
        <fullName evidence="2">Putative ATPase domain containing protein</fullName>
    </submittedName>
</protein>
<feature type="domain" description="Rad50/SbcC-type AAA" evidence="1">
    <location>
        <begin position="4"/>
        <end position="214"/>
    </location>
</feature>